<name>A0A6J4RP46_9ACTN</name>
<dbReference type="GO" id="GO:0003700">
    <property type="term" value="F:DNA-binding transcription factor activity"/>
    <property type="evidence" value="ECO:0007669"/>
    <property type="project" value="TreeGrafter"/>
</dbReference>
<sequence>MGRSAEGTGHARSLSTARAVLQVLGFLTDHPEGVRAGDVAKVVGKSTSTAYYLLSSLCEEGFAVHEAKGGLYKPASARLLGAGDPAPLSDATTSFNGDLDHAVDELFARTRKRSYLGVVQAGGIVITGVRGRQGVPRMPGLGSRIRESAHATAMGKVVLAMLDDTAVQRYMDRGMPSFTPRTITEPATLTAELEAVRRDGFALDREEFDLEFCCVAAPVMRGSGRFAATVGVSMTTRGFDAERDQVIEAVCEVAASLGAGLASA</sequence>
<evidence type="ECO:0000256" key="2">
    <source>
        <dbReference type="ARBA" id="ARBA00023125"/>
    </source>
</evidence>
<gene>
    <name evidence="5" type="ORF">AVDCRST_MAG13-1033</name>
</gene>
<dbReference type="SUPFAM" id="SSF55781">
    <property type="entry name" value="GAF domain-like"/>
    <property type="match status" value="1"/>
</dbReference>
<dbReference type="Pfam" id="PF09339">
    <property type="entry name" value="HTH_IclR"/>
    <property type="match status" value="1"/>
</dbReference>
<protein>
    <submittedName>
        <fullName evidence="5">Transcriptional regulator, IclR family</fullName>
    </submittedName>
</protein>
<dbReference type="PANTHER" id="PTHR30136">
    <property type="entry name" value="HELIX-TURN-HELIX TRANSCRIPTIONAL REGULATOR, ICLR FAMILY"/>
    <property type="match status" value="1"/>
</dbReference>
<dbReference type="Gene3D" id="1.10.10.10">
    <property type="entry name" value="Winged helix-like DNA-binding domain superfamily/Winged helix DNA-binding domain"/>
    <property type="match status" value="1"/>
</dbReference>
<dbReference type="AlphaFoldDB" id="A0A6J4RP46"/>
<dbReference type="InterPro" id="IPR050707">
    <property type="entry name" value="HTH_MetabolicPath_Reg"/>
</dbReference>
<evidence type="ECO:0000259" key="4">
    <source>
        <dbReference type="PROSITE" id="PS51078"/>
    </source>
</evidence>
<accession>A0A6J4RP46</accession>
<keyword evidence="1" id="KW-0805">Transcription regulation</keyword>
<reference evidence="5" key="1">
    <citation type="submission" date="2020-02" db="EMBL/GenBank/DDBJ databases">
        <authorList>
            <person name="Meier V. D."/>
        </authorList>
    </citation>
    <scope>NUCLEOTIDE SEQUENCE</scope>
    <source>
        <strain evidence="5">AVDCRST_MAG13</strain>
    </source>
</reference>
<feature type="domain" description="IclR-ED" evidence="4">
    <location>
        <begin position="78"/>
        <end position="263"/>
    </location>
</feature>
<keyword evidence="3" id="KW-0804">Transcription</keyword>
<proteinExistence type="predicted"/>
<dbReference type="EMBL" id="CADCVO010000157">
    <property type="protein sequence ID" value="CAA9478674.1"/>
    <property type="molecule type" value="Genomic_DNA"/>
</dbReference>
<dbReference type="InterPro" id="IPR005471">
    <property type="entry name" value="Tscrpt_reg_IclR_N"/>
</dbReference>
<organism evidence="5">
    <name type="scientific">uncultured Solirubrobacteraceae bacterium</name>
    <dbReference type="NCBI Taxonomy" id="1162706"/>
    <lineage>
        <taxon>Bacteria</taxon>
        <taxon>Bacillati</taxon>
        <taxon>Actinomycetota</taxon>
        <taxon>Thermoleophilia</taxon>
        <taxon>Solirubrobacterales</taxon>
        <taxon>Solirubrobacteraceae</taxon>
        <taxon>environmental samples</taxon>
    </lineage>
</organism>
<dbReference type="SUPFAM" id="SSF46785">
    <property type="entry name" value="Winged helix' DNA-binding domain"/>
    <property type="match status" value="1"/>
</dbReference>
<dbReference type="Gene3D" id="3.30.450.40">
    <property type="match status" value="1"/>
</dbReference>
<evidence type="ECO:0000256" key="1">
    <source>
        <dbReference type="ARBA" id="ARBA00023015"/>
    </source>
</evidence>
<dbReference type="PANTHER" id="PTHR30136:SF35">
    <property type="entry name" value="HTH-TYPE TRANSCRIPTIONAL REGULATOR RV1719"/>
    <property type="match status" value="1"/>
</dbReference>
<evidence type="ECO:0000256" key="3">
    <source>
        <dbReference type="ARBA" id="ARBA00023163"/>
    </source>
</evidence>
<dbReference type="GO" id="GO:0003677">
    <property type="term" value="F:DNA binding"/>
    <property type="evidence" value="ECO:0007669"/>
    <property type="project" value="UniProtKB-KW"/>
</dbReference>
<dbReference type="PROSITE" id="PS51078">
    <property type="entry name" value="ICLR_ED"/>
    <property type="match status" value="1"/>
</dbReference>
<dbReference type="InterPro" id="IPR036388">
    <property type="entry name" value="WH-like_DNA-bd_sf"/>
</dbReference>
<keyword evidence="2" id="KW-0238">DNA-binding</keyword>
<dbReference type="InterPro" id="IPR014757">
    <property type="entry name" value="Tscrpt_reg_IclR_C"/>
</dbReference>
<dbReference type="InterPro" id="IPR029016">
    <property type="entry name" value="GAF-like_dom_sf"/>
</dbReference>
<dbReference type="Pfam" id="PF01614">
    <property type="entry name" value="IclR_C"/>
    <property type="match status" value="1"/>
</dbReference>
<dbReference type="InterPro" id="IPR036390">
    <property type="entry name" value="WH_DNA-bd_sf"/>
</dbReference>
<evidence type="ECO:0000313" key="5">
    <source>
        <dbReference type="EMBL" id="CAA9478674.1"/>
    </source>
</evidence>
<dbReference type="GO" id="GO:0045892">
    <property type="term" value="P:negative regulation of DNA-templated transcription"/>
    <property type="evidence" value="ECO:0007669"/>
    <property type="project" value="TreeGrafter"/>
</dbReference>